<evidence type="ECO:0000256" key="1">
    <source>
        <dbReference type="ARBA" id="ARBA00009477"/>
    </source>
</evidence>
<dbReference type="EMBL" id="FQUS01000026">
    <property type="protein sequence ID" value="SHG36824.1"/>
    <property type="molecule type" value="Genomic_DNA"/>
</dbReference>
<reference evidence="7 8" key="1">
    <citation type="submission" date="2016-11" db="EMBL/GenBank/DDBJ databases">
        <authorList>
            <person name="Jaros S."/>
            <person name="Januszkiewicz K."/>
            <person name="Wedrychowicz H."/>
        </authorList>
    </citation>
    <scope>NUCLEOTIDE SEQUENCE [LARGE SCALE GENOMIC DNA]</scope>
    <source>
        <strain evidence="7 8">DSM 21986</strain>
    </source>
</reference>
<evidence type="ECO:0000259" key="6">
    <source>
        <dbReference type="Pfam" id="PF25975"/>
    </source>
</evidence>
<keyword evidence="8" id="KW-1185">Reference proteome</keyword>
<feature type="coiled-coil region" evidence="2">
    <location>
        <begin position="108"/>
        <end position="180"/>
    </location>
</feature>
<dbReference type="GO" id="GO:1990281">
    <property type="term" value="C:efflux pump complex"/>
    <property type="evidence" value="ECO:0007669"/>
    <property type="project" value="TreeGrafter"/>
</dbReference>
<feature type="domain" description="CzcB-like barrel-sandwich hybrid" evidence="5">
    <location>
        <begin position="75"/>
        <end position="204"/>
    </location>
</feature>
<dbReference type="PANTHER" id="PTHR30469:SF15">
    <property type="entry name" value="HLYD FAMILY OF SECRETION PROTEINS"/>
    <property type="match status" value="1"/>
</dbReference>
<dbReference type="Gene3D" id="1.10.287.470">
    <property type="entry name" value="Helix hairpin bin"/>
    <property type="match status" value="1"/>
</dbReference>
<dbReference type="SUPFAM" id="SSF111369">
    <property type="entry name" value="HlyD-like secretion proteins"/>
    <property type="match status" value="1"/>
</dbReference>
<dbReference type="AlphaFoldDB" id="A0A1M5J8B2"/>
<sequence length="372" mass="40373">MNIKTTNTMKRNQIFTTTAKLLAVVLLSFSAYSCSSPEEPPQETENPVTVAIETAERSQMPASYHFSGTVKSEHTVHLSTKVMGKITQLDVEAGDFARKGDVLVRIKDDNLQAQKNQVEANLAQARSALQNTETNYKRLKALHEKGSATQKEFDDISTQYESARANVTALNGKLQEINDMLDYTVLEAPFNGYVVAKQVSQGDMAGPGQPLISFEQEKGMKVIVTVPETEIALFSLNDTVSVDVKAAGRQQLAGVVSSVNPSGSRASRQFMVEVRLPELSRNHGLKSGMFAEIGLGSVSDSSLTVPKTAIVERGQLTGLYTLTDDSEVLLRWVRLGDSSGDQVEVLSGLAPGERYVSSFGAPLREGQKVNAQ</sequence>
<dbReference type="Pfam" id="PF25954">
    <property type="entry name" value="Beta-barrel_RND_2"/>
    <property type="match status" value="1"/>
</dbReference>
<dbReference type="STRING" id="1194090.SAMN05443144_12615"/>
<evidence type="ECO:0000313" key="7">
    <source>
        <dbReference type="EMBL" id="SHG36824.1"/>
    </source>
</evidence>
<feature type="signal peptide" evidence="3">
    <location>
        <begin position="1"/>
        <end position="33"/>
    </location>
</feature>
<name>A0A1M5J8B2_9BACT</name>
<protein>
    <submittedName>
        <fullName evidence="7">RND family efflux transporter, MFP subunit</fullName>
    </submittedName>
</protein>
<keyword evidence="2" id="KW-0175">Coiled coil</keyword>
<dbReference type="Gene3D" id="2.40.420.20">
    <property type="match status" value="1"/>
</dbReference>
<dbReference type="InterPro" id="IPR006143">
    <property type="entry name" value="RND_pump_MFP"/>
</dbReference>
<evidence type="ECO:0000259" key="4">
    <source>
        <dbReference type="Pfam" id="PF25954"/>
    </source>
</evidence>
<feature type="chain" id="PRO_5012364108" evidence="3">
    <location>
        <begin position="34"/>
        <end position="372"/>
    </location>
</feature>
<dbReference type="GO" id="GO:0015562">
    <property type="term" value="F:efflux transmembrane transporter activity"/>
    <property type="evidence" value="ECO:0007669"/>
    <property type="project" value="TreeGrafter"/>
</dbReference>
<accession>A0A1M5J8B2</accession>
<keyword evidence="3" id="KW-0732">Signal</keyword>
<gene>
    <name evidence="7" type="ORF">SAMN05443144_12615</name>
</gene>
<dbReference type="InterPro" id="IPR058647">
    <property type="entry name" value="BSH_CzcB-like"/>
</dbReference>
<organism evidence="7 8">
    <name type="scientific">Fodinibius roseus</name>
    <dbReference type="NCBI Taxonomy" id="1194090"/>
    <lineage>
        <taxon>Bacteria</taxon>
        <taxon>Pseudomonadati</taxon>
        <taxon>Balneolota</taxon>
        <taxon>Balneolia</taxon>
        <taxon>Balneolales</taxon>
        <taxon>Balneolaceae</taxon>
        <taxon>Fodinibius</taxon>
    </lineage>
</organism>
<comment type="similarity">
    <text evidence="1">Belongs to the membrane fusion protein (MFP) (TC 8.A.1) family.</text>
</comment>
<evidence type="ECO:0000313" key="8">
    <source>
        <dbReference type="Proteomes" id="UP000184041"/>
    </source>
</evidence>
<dbReference type="NCBIfam" id="TIGR01730">
    <property type="entry name" value="RND_mfp"/>
    <property type="match status" value="1"/>
</dbReference>
<feature type="domain" description="CusB-like beta-barrel" evidence="4">
    <location>
        <begin position="223"/>
        <end position="296"/>
    </location>
</feature>
<dbReference type="Pfam" id="PF25973">
    <property type="entry name" value="BSH_CzcB"/>
    <property type="match status" value="1"/>
</dbReference>
<dbReference type="Gene3D" id="2.40.50.100">
    <property type="match status" value="1"/>
</dbReference>
<dbReference type="InterPro" id="IPR058792">
    <property type="entry name" value="Beta-barrel_RND_2"/>
</dbReference>
<dbReference type="OrthoDB" id="9806939at2"/>
<dbReference type="Proteomes" id="UP000184041">
    <property type="component" value="Unassembled WGS sequence"/>
</dbReference>
<evidence type="ECO:0000256" key="2">
    <source>
        <dbReference type="SAM" id="Coils"/>
    </source>
</evidence>
<evidence type="ECO:0000256" key="3">
    <source>
        <dbReference type="SAM" id="SignalP"/>
    </source>
</evidence>
<dbReference type="InterPro" id="IPR058649">
    <property type="entry name" value="CzcB_C"/>
</dbReference>
<dbReference type="PANTHER" id="PTHR30469">
    <property type="entry name" value="MULTIDRUG RESISTANCE PROTEIN MDTA"/>
    <property type="match status" value="1"/>
</dbReference>
<dbReference type="PROSITE" id="PS51257">
    <property type="entry name" value="PROKAR_LIPOPROTEIN"/>
    <property type="match status" value="1"/>
</dbReference>
<dbReference type="Pfam" id="PF25975">
    <property type="entry name" value="CzcB_C"/>
    <property type="match status" value="1"/>
</dbReference>
<proteinExistence type="inferred from homology"/>
<dbReference type="Gene3D" id="2.40.30.170">
    <property type="match status" value="1"/>
</dbReference>
<feature type="domain" description="CzcB-like C-terminal circularly permuted SH3-like" evidence="6">
    <location>
        <begin position="304"/>
        <end position="357"/>
    </location>
</feature>
<evidence type="ECO:0000259" key="5">
    <source>
        <dbReference type="Pfam" id="PF25973"/>
    </source>
</evidence>